<reference evidence="2 3" key="1">
    <citation type="submission" date="2018-11" db="EMBL/GenBank/DDBJ databases">
        <title>Genome sequence of Saitozyma podzolica DSM 27192.</title>
        <authorList>
            <person name="Aliyu H."/>
            <person name="Gorte O."/>
            <person name="Ochsenreither K."/>
        </authorList>
    </citation>
    <scope>NUCLEOTIDE SEQUENCE [LARGE SCALE GENOMIC DNA]</scope>
    <source>
        <strain evidence="2 3">DSM 27192</strain>
    </source>
</reference>
<sequence>MDEDLEARVHLLAKNYLAEFDLTNLEARKRAIRRWRVTRLLRLGLTIDDLHRDILRLIGTFETLDRRRKALCLELDSLLPRPSLIRSLFRKSARPRRGIPFGIAWDFKYLSLVDEARWLNEEMDSTLLEMKENMRKANEMQQAHQSLSRKLGISMFW</sequence>
<accession>A0A427YN91</accession>
<keyword evidence="3" id="KW-1185">Reference proteome</keyword>
<keyword evidence="1" id="KW-0175">Coiled coil</keyword>
<evidence type="ECO:0000313" key="2">
    <source>
        <dbReference type="EMBL" id="RSH92598.1"/>
    </source>
</evidence>
<protein>
    <submittedName>
        <fullName evidence="2">Uncharacterized protein</fullName>
    </submittedName>
</protein>
<evidence type="ECO:0000313" key="3">
    <source>
        <dbReference type="Proteomes" id="UP000279259"/>
    </source>
</evidence>
<dbReference type="OrthoDB" id="10429836at2759"/>
<evidence type="ECO:0000256" key="1">
    <source>
        <dbReference type="SAM" id="Coils"/>
    </source>
</evidence>
<dbReference type="AlphaFoldDB" id="A0A427YN91"/>
<dbReference type="EMBL" id="RSCD01000005">
    <property type="protein sequence ID" value="RSH92598.1"/>
    <property type="molecule type" value="Genomic_DNA"/>
</dbReference>
<organism evidence="2 3">
    <name type="scientific">Saitozyma podzolica</name>
    <dbReference type="NCBI Taxonomy" id="1890683"/>
    <lineage>
        <taxon>Eukaryota</taxon>
        <taxon>Fungi</taxon>
        <taxon>Dikarya</taxon>
        <taxon>Basidiomycota</taxon>
        <taxon>Agaricomycotina</taxon>
        <taxon>Tremellomycetes</taxon>
        <taxon>Tremellales</taxon>
        <taxon>Trimorphomycetaceae</taxon>
        <taxon>Saitozyma</taxon>
    </lineage>
</organism>
<feature type="coiled-coil region" evidence="1">
    <location>
        <begin position="120"/>
        <end position="150"/>
    </location>
</feature>
<name>A0A427YN91_9TREE</name>
<gene>
    <name evidence="2" type="ORF">EHS25_008043</name>
</gene>
<comment type="caution">
    <text evidence="2">The sequence shown here is derived from an EMBL/GenBank/DDBJ whole genome shotgun (WGS) entry which is preliminary data.</text>
</comment>
<proteinExistence type="predicted"/>
<dbReference type="Proteomes" id="UP000279259">
    <property type="component" value="Unassembled WGS sequence"/>
</dbReference>